<gene>
    <name evidence="2" type="ORF">FEV51_05970</name>
</gene>
<dbReference type="SUPFAM" id="SSF55729">
    <property type="entry name" value="Acyl-CoA N-acyltransferases (Nat)"/>
    <property type="match status" value="1"/>
</dbReference>
<reference evidence="2 3" key="1">
    <citation type="submission" date="2019-05" db="EMBL/GenBank/DDBJ databases">
        <title>Erythrobacter marisflavi sp. nov., isolated from isolated from water of an estuary environment.</title>
        <authorList>
            <person name="Yoon J.-H."/>
        </authorList>
    </citation>
    <scope>NUCLEOTIDE SEQUENCE [LARGE SCALE GENOMIC DNA]</scope>
    <source>
        <strain evidence="2 3">KEM-5</strain>
    </source>
</reference>
<dbReference type="Proteomes" id="UP000309668">
    <property type="component" value="Unassembled WGS sequence"/>
</dbReference>
<proteinExistence type="predicted"/>
<dbReference type="Pfam" id="PF13480">
    <property type="entry name" value="Acetyltransf_6"/>
    <property type="match status" value="1"/>
</dbReference>
<dbReference type="EMBL" id="VCAO01000002">
    <property type="protein sequence ID" value="TMM49112.1"/>
    <property type="molecule type" value="Genomic_DNA"/>
</dbReference>
<evidence type="ECO:0000259" key="1">
    <source>
        <dbReference type="Pfam" id="PF13480"/>
    </source>
</evidence>
<accession>A0A5S3P7U4</accession>
<comment type="caution">
    <text evidence="2">The sequence shown here is derived from an EMBL/GenBank/DDBJ whole genome shotgun (WGS) entry which is preliminary data.</text>
</comment>
<sequence>MPWTEIDRAALIPAWDALARTAAEPNPFYEPGFLIPSLEQFDPAGKVHLAMLVDGGRLTGLMPSWRDRDYHGHPLPNIAAWQHPNAFCGVPLVAPGHEGRFWRAYLECVDSKAGKSLLLHLPQMPGDSSVTAALLQLCEDSGRSCRTVHREQRALLRSGLAPEEHLTSAMSTKKRKELRRQSNRLADEGEVRFERRRDESGLTEWSADFLALEQRGWKGANGSALACDPRTETLFVTTLANAAAAGRLERLTLWCADRPVAMLATFLAAPGAFAFKTTFDEDFARFSPGMLLQVENLALLDDPRIAWCDSCAAADHPMIERIWRDRREMVGLSIAIGGKLRRRLGASLAAIEAHRVEKRA</sequence>
<dbReference type="OrthoDB" id="213519at2"/>
<dbReference type="GO" id="GO:0016740">
    <property type="term" value="F:transferase activity"/>
    <property type="evidence" value="ECO:0007669"/>
    <property type="project" value="UniProtKB-KW"/>
</dbReference>
<keyword evidence="3" id="KW-1185">Reference proteome</keyword>
<evidence type="ECO:0000313" key="2">
    <source>
        <dbReference type="EMBL" id="TMM49112.1"/>
    </source>
</evidence>
<organism evidence="2 3">
    <name type="scientific">Qipengyuania marisflavi</name>
    <dbReference type="NCBI Taxonomy" id="2486356"/>
    <lineage>
        <taxon>Bacteria</taxon>
        <taxon>Pseudomonadati</taxon>
        <taxon>Pseudomonadota</taxon>
        <taxon>Alphaproteobacteria</taxon>
        <taxon>Sphingomonadales</taxon>
        <taxon>Erythrobacteraceae</taxon>
        <taxon>Qipengyuania</taxon>
    </lineage>
</organism>
<dbReference type="InterPro" id="IPR038740">
    <property type="entry name" value="BioF2-like_GNAT_dom"/>
</dbReference>
<evidence type="ECO:0000313" key="3">
    <source>
        <dbReference type="Proteomes" id="UP000309668"/>
    </source>
</evidence>
<keyword evidence="2" id="KW-0808">Transferase</keyword>
<name>A0A5S3P7U4_9SPHN</name>
<protein>
    <submittedName>
        <fullName evidence="2">GNAT family N-acetyltransferase</fullName>
    </submittedName>
</protein>
<feature type="domain" description="BioF2-like acetyltransferase" evidence="1">
    <location>
        <begin position="173"/>
        <end position="297"/>
    </location>
</feature>
<dbReference type="AlphaFoldDB" id="A0A5S3P7U4"/>
<dbReference type="InterPro" id="IPR016181">
    <property type="entry name" value="Acyl_CoA_acyltransferase"/>
</dbReference>